<comment type="caution">
    <text evidence="15">The sequence shown here is derived from an EMBL/GenBank/DDBJ whole genome shotgun (WGS) entry which is preliminary data.</text>
</comment>
<evidence type="ECO:0000313" key="16">
    <source>
        <dbReference type="Proteomes" id="UP000749311"/>
    </source>
</evidence>
<dbReference type="PANTHER" id="PTHR43289:SF6">
    <property type="entry name" value="SERINE_THREONINE-PROTEIN KINASE NEKL-3"/>
    <property type="match status" value="1"/>
</dbReference>
<dbReference type="Gene3D" id="3.30.200.20">
    <property type="entry name" value="Phosphorylase Kinase, domain 1"/>
    <property type="match status" value="1"/>
</dbReference>
<evidence type="ECO:0000256" key="4">
    <source>
        <dbReference type="ARBA" id="ARBA00022737"/>
    </source>
</evidence>
<keyword evidence="4" id="KW-0677">Repeat</keyword>
<evidence type="ECO:0000256" key="10">
    <source>
        <dbReference type="PROSITE-ProRule" id="PRU10141"/>
    </source>
</evidence>
<feature type="domain" description="Protein kinase" evidence="13">
    <location>
        <begin position="19"/>
        <end position="298"/>
    </location>
</feature>
<evidence type="ECO:0000256" key="6">
    <source>
        <dbReference type="ARBA" id="ARBA00022777"/>
    </source>
</evidence>
<dbReference type="Gene3D" id="1.10.510.10">
    <property type="entry name" value="Transferase(Phosphotransferase) domain 1"/>
    <property type="match status" value="1"/>
</dbReference>
<dbReference type="PROSITE" id="PS50011">
    <property type="entry name" value="PROTEIN_KINASE_DOM"/>
    <property type="match status" value="1"/>
</dbReference>
<evidence type="ECO:0000313" key="15">
    <source>
        <dbReference type="EMBL" id="NIH55574.1"/>
    </source>
</evidence>
<organism evidence="15 16">
    <name type="scientific">Brooklawnia cerclae</name>
    <dbReference type="NCBI Taxonomy" id="349934"/>
    <lineage>
        <taxon>Bacteria</taxon>
        <taxon>Bacillati</taxon>
        <taxon>Actinomycetota</taxon>
        <taxon>Actinomycetes</taxon>
        <taxon>Propionibacteriales</taxon>
        <taxon>Propionibacteriaceae</taxon>
        <taxon>Brooklawnia</taxon>
    </lineage>
</organism>
<dbReference type="SUPFAM" id="SSF56112">
    <property type="entry name" value="Protein kinase-like (PK-like)"/>
    <property type="match status" value="1"/>
</dbReference>
<feature type="compositionally biased region" description="Low complexity" evidence="11">
    <location>
        <begin position="478"/>
        <end position="487"/>
    </location>
</feature>
<dbReference type="Pfam" id="PF00069">
    <property type="entry name" value="Pkinase"/>
    <property type="match status" value="1"/>
</dbReference>
<keyword evidence="12" id="KW-1133">Transmembrane helix</keyword>
<dbReference type="RefSeq" id="WP_167164040.1">
    <property type="nucleotide sequence ID" value="NZ_BAAAOO010000012.1"/>
</dbReference>
<evidence type="ECO:0000256" key="3">
    <source>
        <dbReference type="ARBA" id="ARBA00022679"/>
    </source>
</evidence>
<evidence type="ECO:0000256" key="8">
    <source>
        <dbReference type="ARBA" id="ARBA00047899"/>
    </source>
</evidence>
<dbReference type="PROSITE" id="PS51178">
    <property type="entry name" value="PASTA"/>
    <property type="match status" value="2"/>
</dbReference>
<evidence type="ECO:0000259" key="13">
    <source>
        <dbReference type="PROSITE" id="PS50011"/>
    </source>
</evidence>
<dbReference type="CDD" id="cd14014">
    <property type="entry name" value="STKc_PknB_like"/>
    <property type="match status" value="1"/>
</dbReference>
<comment type="catalytic activity">
    <reaction evidence="9">
        <text>L-seryl-[protein] + ATP = O-phospho-L-seryl-[protein] + ADP + H(+)</text>
        <dbReference type="Rhea" id="RHEA:17989"/>
        <dbReference type="Rhea" id="RHEA-COMP:9863"/>
        <dbReference type="Rhea" id="RHEA-COMP:11604"/>
        <dbReference type="ChEBI" id="CHEBI:15378"/>
        <dbReference type="ChEBI" id="CHEBI:29999"/>
        <dbReference type="ChEBI" id="CHEBI:30616"/>
        <dbReference type="ChEBI" id="CHEBI:83421"/>
        <dbReference type="ChEBI" id="CHEBI:456216"/>
        <dbReference type="EC" id="2.7.11.1"/>
    </reaction>
</comment>
<evidence type="ECO:0000256" key="12">
    <source>
        <dbReference type="SAM" id="Phobius"/>
    </source>
</evidence>
<keyword evidence="3 15" id="KW-0808">Transferase</keyword>
<dbReference type="GO" id="GO:0004674">
    <property type="term" value="F:protein serine/threonine kinase activity"/>
    <property type="evidence" value="ECO:0007669"/>
    <property type="project" value="UniProtKB-EC"/>
</dbReference>
<proteinExistence type="predicted"/>
<evidence type="ECO:0000256" key="5">
    <source>
        <dbReference type="ARBA" id="ARBA00022741"/>
    </source>
</evidence>
<keyword evidence="2" id="KW-0723">Serine/threonine-protein kinase</keyword>
<dbReference type="EMBL" id="JAAMOZ010000001">
    <property type="protein sequence ID" value="NIH55574.1"/>
    <property type="molecule type" value="Genomic_DNA"/>
</dbReference>
<comment type="catalytic activity">
    <reaction evidence="8">
        <text>L-threonyl-[protein] + ATP = O-phospho-L-threonyl-[protein] + ADP + H(+)</text>
        <dbReference type="Rhea" id="RHEA:46608"/>
        <dbReference type="Rhea" id="RHEA-COMP:11060"/>
        <dbReference type="Rhea" id="RHEA-COMP:11605"/>
        <dbReference type="ChEBI" id="CHEBI:15378"/>
        <dbReference type="ChEBI" id="CHEBI:30013"/>
        <dbReference type="ChEBI" id="CHEBI:30616"/>
        <dbReference type="ChEBI" id="CHEBI:61977"/>
        <dbReference type="ChEBI" id="CHEBI:456216"/>
        <dbReference type="EC" id="2.7.11.1"/>
    </reaction>
</comment>
<dbReference type="InterPro" id="IPR005543">
    <property type="entry name" value="PASTA_dom"/>
</dbReference>
<dbReference type="PANTHER" id="PTHR43289">
    <property type="entry name" value="MITOGEN-ACTIVATED PROTEIN KINASE KINASE KINASE 20-RELATED"/>
    <property type="match status" value="1"/>
</dbReference>
<dbReference type="EC" id="2.7.11.1" evidence="1"/>
<name>A0ABX0SCC1_9ACTN</name>
<dbReference type="PROSITE" id="PS00109">
    <property type="entry name" value="PROTEIN_KINASE_TYR"/>
    <property type="match status" value="1"/>
</dbReference>
<feature type="domain" description="PASTA" evidence="14">
    <location>
        <begin position="481"/>
        <end position="551"/>
    </location>
</feature>
<evidence type="ECO:0000256" key="7">
    <source>
        <dbReference type="ARBA" id="ARBA00022840"/>
    </source>
</evidence>
<keyword evidence="7 10" id="KW-0067">ATP-binding</keyword>
<feature type="binding site" evidence="10">
    <location>
        <position position="48"/>
    </location>
    <ligand>
        <name>ATP</name>
        <dbReference type="ChEBI" id="CHEBI:30616"/>
    </ligand>
</feature>
<keyword evidence="12" id="KW-0812">Transmembrane</keyword>
<keyword evidence="6 15" id="KW-0418">Kinase</keyword>
<feature type="domain" description="PASTA" evidence="14">
    <location>
        <begin position="552"/>
        <end position="614"/>
    </location>
</feature>
<evidence type="ECO:0000256" key="9">
    <source>
        <dbReference type="ARBA" id="ARBA00048679"/>
    </source>
</evidence>
<keyword evidence="16" id="KW-1185">Reference proteome</keyword>
<dbReference type="InterPro" id="IPR017441">
    <property type="entry name" value="Protein_kinase_ATP_BS"/>
</dbReference>
<evidence type="ECO:0000256" key="11">
    <source>
        <dbReference type="SAM" id="MobiDB-lite"/>
    </source>
</evidence>
<protein>
    <recommendedName>
        <fullName evidence="1">non-specific serine/threonine protein kinase</fullName>
        <ecNumber evidence="1">2.7.11.1</ecNumber>
    </recommendedName>
</protein>
<reference evidence="15 16" key="1">
    <citation type="submission" date="2020-02" db="EMBL/GenBank/DDBJ databases">
        <title>Sequencing the genomes of 1000 actinobacteria strains.</title>
        <authorList>
            <person name="Klenk H.-P."/>
        </authorList>
    </citation>
    <scope>NUCLEOTIDE SEQUENCE [LARGE SCALE GENOMIC DNA]</scope>
    <source>
        <strain evidence="15 16">DSM 19609</strain>
    </source>
</reference>
<keyword evidence="5 10" id="KW-0547">Nucleotide-binding</keyword>
<sequence>MSDVDEGPSAQGLVLGGRFLLGELLGVGGSASVYEVRDLRDDTEAAVKILHAHLCADDSAREAFLREAGRVHGLVHPNIVRVRGSGLHDAGGVLQPWIAMDLVRGPSLAEWVSTRGPMGVDDAIRLFDGVLAGLGAAHAAGIVHRDVSPRNIVLTDVAAGEAITPTTARLLDFGLADASGHDTRGAGMLFTGSIQSGDGLVAGNPFYMSPELAQGFPVRAASDLYQAGGCLYFAVTGSPPFPRATGQEAMAAHVNAPPPVPSALAPAARPLDRVVTLAMAKTPVRRFRDADAFRAALVAATRGPASGEPGLAPGAGMLGPAALNEGLAGPAAAGDTPLSEASPDGAASAEVAPSEAVTAVVAPHAPAAPAEPSVTRVIPQQVETPSLDYLDPVDADLGSVADPSSGGSSSGGIVAVIVFLVVAFLGVGLVWSTTSGSWDTQVVPPTVDSPSAEPSGPTSEAVPTEPADSPVEPPPTTPTQTPSQTPVEQVAVPPLWGTLADAQAALGQAGLALGAVERIDSPEQADRVLSQSPAAGTPVAPGSVIDVVVASGSNSVPDVVGLDAATASALVESAGFQVARDPAYASASSLVTRTRPASGEALRVGVTVTLTIATQIVTPTTTPTNTPSPRLGDA</sequence>
<feature type="region of interest" description="Disordered" evidence="11">
    <location>
        <begin position="328"/>
        <end position="349"/>
    </location>
</feature>
<dbReference type="PROSITE" id="PS00107">
    <property type="entry name" value="PROTEIN_KINASE_ATP"/>
    <property type="match status" value="1"/>
</dbReference>
<dbReference type="InterPro" id="IPR000719">
    <property type="entry name" value="Prot_kinase_dom"/>
</dbReference>
<dbReference type="CDD" id="cd06577">
    <property type="entry name" value="PASTA_pknB"/>
    <property type="match status" value="2"/>
</dbReference>
<accession>A0ABX0SCC1</accession>
<dbReference type="SMART" id="SM00740">
    <property type="entry name" value="PASTA"/>
    <property type="match status" value="2"/>
</dbReference>
<dbReference type="Pfam" id="PF03793">
    <property type="entry name" value="PASTA"/>
    <property type="match status" value="2"/>
</dbReference>
<dbReference type="Proteomes" id="UP000749311">
    <property type="component" value="Unassembled WGS sequence"/>
</dbReference>
<feature type="transmembrane region" description="Helical" evidence="12">
    <location>
        <begin position="412"/>
        <end position="431"/>
    </location>
</feature>
<dbReference type="InterPro" id="IPR008266">
    <property type="entry name" value="Tyr_kinase_AS"/>
</dbReference>
<evidence type="ECO:0000256" key="1">
    <source>
        <dbReference type="ARBA" id="ARBA00012513"/>
    </source>
</evidence>
<gene>
    <name evidence="15" type="ORF">FB473_000219</name>
</gene>
<dbReference type="Gene3D" id="3.30.10.20">
    <property type="match status" value="2"/>
</dbReference>
<evidence type="ECO:0000259" key="14">
    <source>
        <dbReference type="PROSITE" id="PS51178"/>
    </source>
</evidence>
<evidence type="ECO:0000256" key="2">
    <source>
        <dbReference type="ARBA" id="ARBA00022527"/>
    </source>
</evidence>
<keyword evidence="12" id="KW-0472">Membrane</keyword>
<feature type="region of interest" description="Disordered" evidence="11">
    <location>
        <begin position="435"/>
        <end position="487"/>
    </location>
</feature>
<dbReference type="InterPro" id="IPR011009">
    <property type="entry name" value="Kinase-like_dom_sf"/>
</dbReference>